<evidence type="ECO:0000313" key="3">
    <source>
        <dbReference type="Proteomes" id="UP000194236"/>
    </source>
</evidence>
<dbReference type="Pfam" id="PF20770">
    <property type="entry name" value="PAN2_N"/>
    <property type="match status" value="1"/>
</dbReference>
<dbReference type="PANTHER" id="PTHR15728:SF0">
    <property type="entry name" value="PAN2-PAN3 DEADENYLATION COMPLEX CATALYTIC SUBUNIT PAN2"/>
    <property type="match status" value="1"/>
</dbReference>
<keyword evidence="3" id="KW-1185">Reference proteome</keyword>
<comment type="caution">
    <text evidence="2">The sequence shown here is derived from an EMBL/GenBank/DDBJ whole genome shotgun (WGS) entry which is preliminary data.</text>
</comment>
<proteinExistence type="predicted"/>
<dbReference type="GO" id="GO:0004535">
    <property type="term" value="F:poly(A)-specific ribonuclease activity"/>
    <property type="evidence" value="ECO:0007669"/>
    <property type="project" value="TreeGrafter"/>
</dbReference>
<dbReference type="GO" id="GO:0000932">
    <property type="term" value="C:P-body"/>
    <property type="evidence" value="ECO:0007669"/>
    <property type="project" value="TreeGrafter"/>
</dbReference>
<evidence type="ECO:0000313" key="2">
    <source>
        <dbReference type="EMBL" id="OTF82647.1"/>
    </source>
</evidence>
<dbReference type="GO" id="GO:0000289">
    <property type="term" value="P:nuclear-transcribed mRNA poly(A) tail shortening"/>
    <property type="evidence" value="ECO:0007669"/>
    <property type="project" value="TreeGrafter"/>
</dbReference>
<dbReference type="InterPro" id="IPR050785">
    <property type="entry name" value="PAN2-PAN3_catalytic_subunit"/>
</dbReference>
<dbReference type="EMBL" id="MUJZ01007433">
    <property type="protein sequence ID" value="OTF82647.1"/>
    <property type="molecule type" value="Genomic_DNA"/>
</dbReference>
<dbReference type="Proteomes" id="UP000194236">
    <property type="component" value="Unassembled WGS sequence"/>
</dbReference>
<dbReference type="Gene3D" id="2.130.10.10">
    <property type="entry name" value="YVTN repeat-like/Quinoprotein amine dehydrogenase"/>
    <property type="match status" value="1"/>
</dbReference>
<dbReference type="PANTHER" id="PTHR15728">
    <property type="entry name" value="DEADENYLATION COMPLEX CATALYTIC SUBUNIT PAN2"/>
    <property type="match status" value="1"/>
</dbReference>
<dbReference type="InterPro" id="IPR015943">
    <property type="entry name" value="WD40/YVTN_repeat-like_dom_sf"/>
</dbReference>
<feature type="domain" description="PAN2-PAN3 deadenylation complex catalytic subunit PAN2 N-terminal" evidence="1">
    <location>
        <begin position="1"/>
        <end position="111"/>
    </location>
</feature>
<evidence type="ECO:0000259" key="1">
    <source>
        <dbReference type="Pfam" id="PF20770"/>
    </source>
</evidence>
<dbReference type="GO" id="GO:0031251">
    <property type="term" value="C:PAN complex"/>
    <property type="evidence" value="ECO:0007669"/>
    <property type="project" value="TreeGrafter"/>
</dbReference>
<feature type="non-terminal residue" evidence="2">
    <location>
        <position position="1"/>
    </location>
</feature>
<dbReference type="OrthoDB" id="8191639at2759"/>
<dbReference type="InterPro" id="IPR048841">
    <property type="entry name" value="PAN2_N"/>
</dbReference>
<name>A0A1Y3BRF0_EURMA</name>
<organism evidence="2 3">
    <name type="scientific">Euroglyphus maynei</name>
    <name type="common">Mayne's house dust mite</name>
    <dbReference type="NCBI Taxonomy" id="6958"/>
    <lineage>
        <taxon>Eukaryota</taxon>
        <taxon>Metazoa</taxon>
        <taxon>Ecdysozoa</taxon>
        <taxon>Arthropoda</taxon>
        <taxon>Chelicerata</taxon>
        <taxon>Arachnida</taxon>
        <taxon>Acari</taxon>
        <taxon>Acariformes</taxon>
        <taxon>Sarcoptiformes</taxon>
        <taxon>Astigmata</taxon>
        <taxon>Psoroptidia</taxon>
        <taxon>Analgoidea</taxon>
        <taxon>Pyroglyphidae</taxon>
        <taxon>Pyroglyphinae</taxon>
        <taxon>Euroglyphus</taxon>
    </lineage>
</organism>
<protein>
    <recommendedName>
        <fullName evidence="1">PAN2-PAN3 deadenylation complex catalytic subunit PAN2 N-terminal domain-containing protein</fullName>
    </recommendedName>
</protein>
<sequence length="123" mass="14186">QIVTCREGIFSLTKNALRLSKRRGITQFTHRNEQSMKDLQCMLLLKNDHNKSSQLLMAGNQEKLIELDIETVRPTRMIDIMEDSDGGGIQNCYHMKGHPRFICMADCDGKVCHFLNLNKTKKF</sequence>
<gene>
    <name evidence="2" type="ORF">BLA29_012987</name>
</gene>
<dbReference type="AlphaFoldDB" id="A0A1Y3BRF0"/>
<reference evidence="2 3" key="1">
    <citation type="submission" date="2017-03" db="EMBL/GenBank/DDBJ databases">
        <title>Genome Survey of Euroglyphus maynei.</title>
        <authorList>
            <person name="Arlian L.G."/>
            <person name="Morgan M.S."/>
            <person name="Rider S.D."/>
        </authorList>
    </citation>
    <scope>NUCLEOTIDE SEQUENCE [LARGE SCALE GENOMIC DNA]</scope>
    <source>
        <strain evidence="2">Arlian Lab</strain>
        <tissue evidence="2">Whole body</tissue>
    </source>
</reference>
<accession>A0A1Y3BRF0</accession>